<protein>
    <submittedName>
        <fullName evidence="2">Uncharacterized protein</fullName>
    </submittedName>
</protein>
<feature type="region of interest" description="Disordered" evidence="1">
    <location>
        <begin position="1"/>
        <end position="61"/>
    </location>
</feature>
<feature type="compositionally biased region" description="Basic and acidic residues" evidence="1">
    <location>
        <begin position="174"/>
        <end position="188"/>
    </location>
</feature>
<dbReference type="EMBL" id="JAULSO010000005">
    <property type="protein sequence ID" value="KAK3682849.1"/>
    <property type="molecule type" value="Genomic_DNA"/>
</dbReference>
<dbReference type="Proteomes" id="UP001270362">
    <property type="component" value="Unassembled WGS sequence"/>
</dbReference>
<feature type="region of interest" description="Disordered" evidence="1">
    <location>
        <begin position="166"/>
        <end position="375"/>
    </location>
</feature>
<name>A0AAE1C8K8_9PEZI</name>
<feature type="compositionally biased region" description="Polar residues" evidence="1">
    <location>
        <begin position="221"/>
        <end position="245"/>
    </location>
</feature>
<feature type="region of interest" description="Disordered" evidence="1">
    <location>
        <begin position="424"/>
        <end position="489"/>
    </location>
</feature>
<feature type="compositionally biased region" description="Polar residues" evidence="1">
    <location>
        <begin position="26"/>
        <end position="43"/>
    </location>
</feature>
<evidence type="ECO:0000256" key="1">
    <source>
        <dbReference type="SAM" id="MobiDB-lite"/>
    </source>
</evidence>
<reference evidence="2" key="2">
    <citation type="submission" date="2023-06" db="EMBL/GenBank/DDBJ databases">
        <authorList>
            <consortium name="Lawrence Berkeley National Laboratory"/>
            <person name="Haridas S."/>
            <person name="Hensen N."/>
            <person name="Bonometti L."/>
            <person name="Westerberg I."/>
            <person name="Brannstrom I.O."/>
            <person name="Guillou S."/>
            <person name="Cros-Aarteil S."/>
            <person name="Calhoun S."/>
            <person name="Kuo A."/>
            <person name="Mondo S."/>
            <person name="Pangilinan J."/>
            <person name="Riley R."/>
            <person name="Labutti K."/>
            <person name="Andreopoulos B."/>
            <person name="Lipzen A."/>
            <person name="Chen C."/>
            <person name="Yanf M."/>
            <person name="Daum C."/>
            <person name="Ng V."/>
            <person name="Clum A."/>
            <person name="Steindorff A."/>
            <person name="Ohm R."/>
            <person name="Martin F."/>
            <person name="Silar P."/>
            <person name="Natvig D."/>
            <person name="Lalanne C."/>
            <person name="Gautier V."/>
            <person name="Ament-Velasquez S.L."/>
            <person name="Kruys A."/>
            <person name="Hutchinson M.I."/>
            <person name="Powell A.J."/>
            <person name="Barry K."/>
            <person name="Miller A.N."/>
            <person name="Grigoriev I.V."/>
            <person name="Debuchy R."/>
            <person name="Gladieux P."/>
            <person name="Thoren M.H."/>
            <person name="Johannesson H."/>
        </authorList>
    </citation>
    <scope>NUCLEOTIDE SEQUENCE</scope>
    <source>
        <strain evidence="2">CBS 314.62</strain>
    </source>
</reference>
<evidence type="ECO:0000313" key="3">
    <source>
        <dbReference type="Proteomes" id="UP001270362"/>
    </source>
</evidence>
<sequence length="489" mass="52007">MVAPSKLSRDADSVECSGEATASGMEETTAQEVTENSRGNSYLQLFGRKNREATSGKSGPINSIMVTTTVSVTSEVVTEHSAPFGASVTISAPARPRRHTIFSRDGASDTDSPVKEKIQHFEVLNDPLARSGLTPLELPEPAVPGTTSKLPSFNFSNFKLKPFTPCNQSSQSKGEQDWHASSNHEGKGKAKRFSVFHPSTNSRDSHDTTAPLMRKVHSHEQATTSQQSPFLGTTESPSTFYTASSKVAGKQPAVYRTTSHSSSEKSSDLHTMPQHKSYGVLNHRPNWESVQQTGAQFPIDPSKPTKATDSDTAGPSSNRSSIHQSAFKKANTFTKPAEADTDDDMVPPTAMPSPDLPPLTRASKRHSLNPSSFGKVAGNLFKKSAVSPVLSAHEGQGEAIRSRRSSFNWGQRASAAAFGIKRRLSCASKSKPDSSDAELVFGGAEETEAHAGSASASAPAPGPTTGGSLKRKPTGKRGRGAEADGDDDE</sequence>
<proteinExistence type="predicted"/>
<comment type="caution">
    <text evidence="2">The sequence shown here is derived from an EMBL/GenBank/DDBJ whole genome shotgun (WGS) entry which is preliminary data.</text>
</comment>
<accession>A0AAE1C8K8</accession>
<gene>
    <name evidence="2" type="ORF">B0T22DRAFT_494478</name>
</gene>
<feature type="compositionally biased region" description="Basic residues" evidence="1">
    <location>
        <begin position="469"/>
        <end position="478"/>
    </location>
</feature>
<evidence type="ECO:0000313" key="2">
    <source>
        <dbReference type="EMBL" id="KAK3682849.1"/>
    </source>
</evidence>
<keyword evidence="3" id="KW-1185">Reference proteome</keyword>
<feature type="compositionally biased region" description="Polar residues" evidence="1">
    <location>
        <begin position="305"/>
        <end position="324"/>
    </location>
</feature>
<feature type="compositionally biased region" description="Low complexity" evidence="1">
    <location>
        <begin position="450"/>
        <end position="459"/>
    </location>
</feature>
<dbReference type="AlphaFoldDB" id="A0AAE1C8K8"/>
<feature type="region of interest" description="Disordered" evidence="1">
    <location>
        <begin position="389"/>
        <end position="412"/>
    </location>
</feature>
<reference evidence="2" key="1">
    <citation type="journal article" date="2023" name="Mol. Phylogenet. Evol.">
        <title>Genome-scale phylogeny and comparative genomics of the fungal order Sordariales.</title>
        <authorList>
            <person name="Hensen N."/>
            <person name="Bonometti L."/>
            <person name="Westerberg I."/>
            <person name="Brannstrom I.O."/>
            <person name="Guillou S."/>
            <person name="Cros-Aarteil S."/>
            <person name="Calhoun S."/>
            <person name="Haridas S."/>
            <person name="Kuo A."/>
            <person name="Mondo S."/>
            <person name="Pangilinan J."/>
            <person name="Riley R."/>
            <person name="LaButti K."/>
            <person name="Andreopoulos B."/>
            <person name="Lipzen A."/>
            <person name="Chen C."/>
            <person name="Yan M."/>
            <person name="Daum C."/>
            <person name="Ng V."/>
            <person name="Clum A."/>
            <person name="Steindorff A."/>
            <person name="Ohm R.A."/>
            <person name="Martin F."/>
            <person name="Silar P."/>
            <person name="Natvig D.O."/>
            <person name="Lalanne C."/>
            <person name="Gautier V."/>
            <person name="Ament-Velasquez S.L."/>
            <person name="Kruys A."/>
            <person name="Hutchinson M.I."/>
            <person name="Powell A.J."/>
            <person name="Barry K."/>
            <person name="Miller A.N."/>
            <person name="Grigoriev I.V."/>
            <person name="Debuchy R."/>
            <person name="Gladieux P."/>
            <person name="Hiltunen Thoren M."/>
            <person name="Johannesson H."/>
        </authorList>
    </citation>
    <scope>NUCLEOTIDE SEQUENCE</scope>
    <source>
        <strain evidence="2">CBS 314.62</strain>
    </source>
</reference>
<organism evidence="2 3">
    <name type="scientific">Podospora appendiculata</name>
    <dbReference type="NCBI Taxonomy" id="314037"/>
    <lineage>
        <taxon>Eukaryota</taxon>
        <taxon>Fungi</taxon>
        <taxon>Dikarya</taxon>
        <taxon>Ascomycota</taxon>
        <taxon>Pezizomycotina</taxon>
        <taxon>Sordariomycetes</taxon>
        <taxon>Sordariomycetidae</taxon>
        <taxon>Sordariales</taxon>
        <taxon>Podosporaceae</taxon>
        <taxon>Podospora</taxon>
    </lineage>
</organism>